<feature type="region of interest" description="Disordered" evidence="1">
    <location>
        <begin position="66"/>
        <end position="165"/>
    </location>
</feature>
<feature type="compositionally biased region" description="Polar residues" evidence="1">
    <location>
        <begin position="77"/>
        <end position="89"/>
    </location>
</feature>
<organism evidence="2 3">
    <name type="scientific">Silvibacterium bohemicum</name>
    <dbReference type="NCBI Taxonomy" id="1577686"/>
    <lineage>
        <taxon>Bacteria</taxon>
        <taxon>Pseudomonadati</taxon>
        <taxon>Acidobacteriota</taxon>
        <taxon>Terriglobia</taxon>
        <taxon>Terriglobales</taxon>
        <taxon>Acidobacteriaceae</taxon>
        <taxon>Silvibacterium</taxon>
    </lineage>
</organism>
<feature type="compositionally biased region" description="Polar residues" evidence="1">
    <location>
        <begin position="119"/>
        <end position="138"/>
    </location>
</feature>
<dbReference type="EMBL" id="JACHEK010000005">
    <property type="protein sequence ID" value="MBB6144696.1"/>
    <property type="molecule type" value="Genomic_DNA"/>
</dbReference>
<sequence>MATGNLGSSSRRSVVGYFSQGEDAQRAIDDLLTAGFRPSEIGAAFHSGAASSSSAQTIADEQELRPVVGPNAPGAGSTVSGAASDSSAVTPAGLSTGGGTVNSGADRPGPIPGAEIPSSIPSTLPHTIQSTLPSTLHPNPSAPLPSQGAVAYPSTGGFHEERKSGQTNWWEKLKHVFGGDSDSSRITSNNIVDKTSTNFGTGEGHIGILPEYDFAYSSAAFESAFFGMGIPSTHARQLSSRIARGGAIVTVDAGGLNADAEQILERNHGIVDYEEATPAATSTLRSEDAWEEANREGRVQLFGRVQSVYPGYVSSTGSAARKAS</sequence>
<comment type="caution">
    <text evidence="2">The sequence shown here is derived from an EMBL/GenBank/DDBJ whole genome shotgun (WGS) entry which is preliminary data.</text>
</comment>
<dbReference type="Proteomes" id="UP000538666">
    <property type="component" value="Unassembled WGS sequence"/>
</dbReference>
<gene>
    <name evidence="2" type="ORF">HNQ77_002652</name>
</gene>
<evidence type="ECO:0000256" key="1">
    <source>
        <dbReference type="SAM" id="MobiDB-lite"/>
    </source>
</evidence>
<accession>A0A841JTN3</accession>
<reference evidence="2 3" key="1">
    <citation type="submission" date="2020-08" db="EMBL/GenBank/DDBJ databases">
        <title>Genomic Encyclopedia of Type Strains, Phase IV (KMG-IV): sequencing the most valuable type-strain genomes for metagenomic binning, comparative biology and taxonomic classification.</title>
        <authorList>
            <person name="Goeker M."/>
        </authorList>
    </citation>
    <scope>NUCLEOTIDE SEQUENCE [LARGE SCALE GENOMIC DNA]</scope>
    <source>
        <strain evidence="2 3">DSM 103733</strain>
    </source>
</reference>
<dbReference type="AlphaFoldDB" id="A0A841JTN3"/>
<name>A0A841JTN3_9BACT</name>
<evidence type="ECO:0000313" key="3">
    <source>
        <dbReference type="Proteomes" id="UP000538666"/>
    </source>
</evidence>
<protein>
    <submittedName>
        <fullName evidence="2">Uncharacterized protein</fullName>
    </submittedName>
</protein>
<keyword evidence="3" id="KW-1185">Reference proteome</keyword>
<proteinExistence type="predicted"/>
<evidence type="ECO:0000313" key="2">
    <source>
        <dbReference type="EMBL" id="MBB6144696.1"/>
    </source>
</evidence>
<dbReference type="OrthoDB" id="9801445at2"/>
<dbReference type="RefSeq" id="WP_050059721.1">
    <property type="nucleotide sequence ID" value="NZ_JACHEK010000005.1"/>
</dbReference>